<feature type="binding site" evidence="8">
    <location>
        <position position="87"/>
    </location>
    <ligand>
        <name>Zn(2+)</name>
        <dbReference type="ChEBI" id="CHEBI:29105"/>
    </ligand>
</feature>
<evidence type="ECO:0000313" key="11">
    <source>
        <dbReference type="Proteomes" id="UP001165120"/>
    </source>
</evidence>
<feature type="compositionally biased region" description="Basic and acidic residues" evidence="9">
    <location>
        <begin position="113"/>
        <end position="124"/>
    </location>
</feature>
<evidence type="ECO:0000313" key="10">
    <source>
        <dbReference type="EMBL" id="GME68382.1"/>
    </source>
</evidence>
<evidence type="ECO:0000256" key="8">
    <source>
        <dbReference type="HAMAP-Rule" id="MF_03226"/>
    </source>
</evidence>
<name>A0A9W6SY18_CANBO</name>
<evidence type="ECO:0000256" key="5">
    <source>
        <dbReference type="ARBA" id="ARBA00022833"/>
    </source>
</evidence>
<keyword evidence="5 8" id="KW-0862">Zinc</keyword>
<comment type="function">
    <text evidence="8">Part of the spliceosome which catalyzes two sequential transesterification reactions, first the excision of the non-coding intron from pre-mRNA and then the ligation of the coding exons to form the mature mRNA. Plays a role in stabilizing the structure of the spliceosome catalytic core and docking of the branch helix into the active site, producing 5'-exon and lariat intron-3'-intermediates.</text>
</comment>
<evidence type="ECO:0000256" key="1">
    <source>
        <dbReference type="ARBA" id="ARBA00004123"/>
    </source>
</evidence>
<evidence type="ECO:0000256" key="2">
    <source>
        <dbReference type="ARBA" id="ARBA00022664"/>
    </source>
</evidence>
<comment type="subunit">
    <text evidence="8">Component of the spliceosome. Present in the activated B complex, the catalytically activated B* complex which catalyzes the branching, the catalytic step 1 C complex catalyzing the exon ligation, and the postcatalytic P complex containing the ligated exons (mRNA) and the excised lariat intron.</text>
</comment>
<protein>
    <recommendedName>
        <fullName evidence="8">Splicing factor YJU2</fullName>
    </recommendedName>
</protein>
<evidence type="ECO:0000256" key="3">
    <source>
        <dbReference type="ARBA" id="ARBA00022723"/>
    </source>
</evidence>
<dbReference type="HAMAP" id="MF_03226">
    <property type="entry name" value="YJU2"/>
    <property type="match status" value="1"/>
</dbReference>
<dbReference type="AlphaFoldDB" id="A0A9W6SY18"/>
<comment type="caution">
    <text evidence="10">The sequence shown here is derived from an EMBL/GenBank/DDBJ whole genome shotgun (WGS) entry which is preliminary data.</text>
</comment>
<feature type="region of interest" description="Disordered" evidence="9">
    <location>
        <begin position="104"/>
        <end position="124"/>
    </location>
</feature>
<dbReference type="GO" id="GO:0071006">
    <property type="term" value="C:U2-type catalytic step 1 spliceosome"/>
    <property type="evidence" value="ECO:0007669"/>
    <property type="project" value="UniProtKB-UniRule"/>
</dbReference>
<evidence type="ECO:0000256" key="9">
    <source>
        <dbReference type="SAM" id="MobiDB-lite"/>
    </source>
</evidence>
<dbReference type="EMBL" id="BSXN01000401">
    <property type="protein sequence ID" value="GME68382.1"/>
    <property type="molecule type" value="Genomic_DNA"/>
</dbReference>
<comment type="subcellular location">
    <subcellularLocation>
        <location evidence="1 8">Nucleus</location>
    </subcellularLocation>
</comment>
<evidence type="ECO:0000256" key="4">
    <source>
        <dbReference type="ARBA" id="ARBA00022728"/>
    </source>
</evidence>
<feature type="region of interest" description="Disordered" evidence="9">
    <location>
        <begin position="283"/>
        <end position="321"/>
    </location>
</feature>
<feature type="binding site" evidence="8">
    <location>
        <position position="84"/>
    </location>
    <ligand>
        <name>Zn(2+)</name>
        <dbReference type="ChEBI" id="CHEBI:29105"/>
    </ligand>
</feature>
<dbReference type="GO" id="GO:0046872">
    <property type="term" value="F:metal ion binding"/>
    <property type="evidence" value="ECO:0007669"/>
    <property type="project" value="UniProtKB-KW"/>
</dbReference>
<keyword evidence="4 8" id="KW-0747">Spliceosome</keyword>
<feature type="compositionally biased region" description="Polar residues" evidence="9">
    <location>
        <begin position="283"/>
        <end position="294"/>
    </location>
</feature>
<comment type="similarity">
    <text evidence="8">Belongs to the CWC16 family. YJU2 subfamily.</text>
</comment>
<gene>
    <name evidence="10" type="ORF">Cboi02_000161700</name>
</gene>
<keyword evidence="6" id="KW-0508">mRNA splicing</keyword>
<reference evidence="10" key="1">
    <citation type="submission" date="2023-04" db="EMBL/GenBank/DDBJ databases">
        <title>Candida boidinii NBRC 10035.</title>
        <authorList>
            <person name="Ichikawa N."/>
            <person name="Sato H."/>
            <person name="Tonouchi N."/>
        </authorList>
    </citation>
    <scope>NUCLEOTIDE SEQUENCE</scope>
    <source>
        <strain evidence="10">NBRC 10035</strain>
    </source>
</reference>
<dbReference type="GO" id="GO:0000349">
    <property type="term" value="P:generation of catalytic spliceosome for first transesterification step"/>
    <property type="evidence" value="ECO:0007669"/>
    <property type="project" value="UniProtKB-UniRule"/>
</dbReference>
<dbReference type="PANTHER" id="PTHR12111:SF1">
    <property type="entry name" value="SPLICING FACTOR YJU2"/>
    <property type="match status" value="1"/>
</dbReference>
<organism evidence="10 11">
    <name type="scientific">Candida boidinii</name>
    <name type="common">Yeast</name>
    <dbReference type="NCBI Taxonomy" id="5477"/>
    <lineage>
        <taxon>Eukaryota</taxon>
        <taxon>Fungi</taxon>
        <taxon>Dikarya</taxon>
        <taxon>Ascomycota</taxon>
        <taxon>Saccharomycotina</taxon>
        <taxon>Pichiomycetes</taxon>
        <taxon>Pichiales</taxon>
        <taxon>Pichiaceae</taxon>
        <taxon>Ogataea</taxon>
        <taxon>Ogataea/Candida clade</taxon>
    </lineage>
</organism>
<sequence length="338" mass="38658">MSERKAINKYYPPDFDPLKLKKKKKKQDPLLASSWASVRLMAPFSMRCTKCGEYIAKMKKFNAKKENTKEDYLGVKIVKFHIKCPMCYGEIVFKTDPKTSDFVPESGAVRNYDPQKKKPEEEEKVETMDQILKRLENEEINERMASEGKTSETTVEQLEKKLKAQQQEQDMIDEIEYIQEKNSRIERSNQFENSLIKKIETNNIKNKIQLEEEDEAAAQKAFADFKKRNTENNIPIHKTASVNDSPVAESEHLQEYITDLPSVPIVASKYSKKNSIVNQTANGNLTTLSGYGSESDSDSDSSDSDTDNPLQNNEPITISIKKRVSKNQLGVLLKKRKA</sequence>
<dbReference type="Proteomes" id="UP001165120">
    <property type="component" value="Unassembled WGS sequence"/>
</dbReference>
<keyword evidence="2" id="KW-0507">mRNA processing</keyword>
<dbReference type="InterPro" id="IPR007590">
    <property type="entry name" value="Saf4/Yju2"/>
</dbReference>
<dbReference type="InterPro" id="IPR043701">
    <property type="entry name" value="Yju2"/>
</dbReference>
<feature type="binding site" evidence="8">
    <location>
        <position position="48"/>
    </location>
    <ligand>
        <name>Zn(2+)</name>
        <dbReference type="ChEBI" id="CHEBI:29105"/>
    </ligand>
</feature>
<dbReference type="Pfam" id="PF04502">
    <property type="entry name" value="Saf4_Yju2"/>
    <property type="match status" value="1"/>
</dbReference>
<feature type="region of interest" description="Disordered" evidence="9">
    <location>
        <begin position="228"/>
        <end position="247"/>
    </location>
</feature>
<dbReference type="PANTHER" id="PTHR12111">
    <property type="entry name" value="SPLICING FACTOR YJU2"/>
    <property type="match status" value="1"/>
</dbReference>
<feature type="compositionally biased region" description="Acidic residues" evidence="9">
    <location>
        <begin position="295"/>
        <end position="306"/>
    </location>
</feature>
<keyword evidence="11" id="KW-1185">Reference proteome</keyword>
<proteinExistence type="inferred from homology"/>
<keyword evidence="3 8" id="KW-0479">Metal-binding</keyword>
<evidence type="ECO:0000256" key="7">
    <source>
        <dbReference type="ARBA" id="ARBA00023242"/>
    </source>
</evidence>
<evidence type="ECO:0000256" key="6">
    <source>
        <dbReference type="ARBA" id="ARBA00023187"/>
    </source>
</evidence>
<keyword evidence="7 8" id="KW-0539">Nucleus</keyword>
<feature type="binding site" evidence="8">
    <location>
        <position position="51"/>
    </location>
    <ligand>
        <name>Zn(2+)</name>
        <dbReference type="ChEBI" id="CHEBI:29105"/>
    </ligand>
</feature>
<accession>A0A9W6SY18</accession>